<evidence type="ECO:0000313" key="12">
    <source>
        <dbReference type="Proteomes" id="UP000638560"/>
    </source>
</evidence>
<feature type="transmembrane region" description="Helical" evidence="8">
    <location>
        <begin position="320"/>
        <end position="340"/>
    </location>
</feature>
<name>A0ABS0GV68_9ACTN</name>
<dbReference type="InterPro" id="IPR039421">
    <property type="entry name" value="Type_1_exporter"/>
</dbReference>
<comment type="subcellular location">
    <subcellularLocation>
        <location evidence="1">Cell membrane</location>
        <topology evidence="1">Multi-pass membrane protein</topology>
    </subcellularLocation>
</comment>
<accession>A0ABS0GV68</accession>
<protein>
    <submittedName>
        <fullName evidence="11">ABC transporter ATP-binding protein</fullName>
    </submittedName>
</protein>
<feature type="domain" description="ABC transporter" evidence="9">
    <location>
        <begin position="389"/>
        <end position="632"/>
    </location>
</feature>
<dbReference type="PANTHER" id="PTHR24221">
    <property type="entry name" value="ATP-BINDING CASSETTE SUB-FAMILY B"/>
    <property type="match status" value="1"/>
</dbReference>
<gene>
    <name evidence="11" type="ORF">I0C86_14205</name>
</gene>
<sequence>MSSEGGWHTSGAARRPRPSSLRDTWGRWVDEAVRPRLRIARLLPSGGPGLVLLLAILNIVLGLLPVAFLILTSMVVGHVPAAVDGGVGSTGWDRLMRVFLCAAGLFLLIQVLGQLGNGLGQWLRRRVDGVLRDEAMALLLRPVGIGPLEDQRTLDELSEAVRSFDRDWGTPGQACVGTLALLARYSQLLALVVIIGAMVAWPAGLAVAMTTMLFRYGQRGGLRKYNRVWQEVVRSEREAEYLHRLTTIDVPAKEIRLFGLSEWLADRYTTVSLAVQERRARARRRVYLTPYLLLTSIGLLLAGGTLVLAGYLAATGQVSLTALALGIQAVILAISLGGYYPEADTSTQMAMLSLSALRRLRDRFDESAAEHRCGPARVTIPAGTPRSALTFDRVVFRYPGSRSAVLDGIDLELPAGRCTAVVGVNGAGKTTLVKLLTRLYEPTHGSVRADGLDIAAFDPVLWRRQFAVIFQDFVRYELTAAENIALGASHVPPDRAVVLRAAQRAGIAQALLALPDGLDTPLSRAYPGGTELSGGEWQRMAIARALYAVEAGARVLVLDEPTAALDVRAEVTFFDRFLELTQGATSLLISHRFSSVRRADHIVVVDGGRVVERGPHDELVAAGGHYAQLFTLQAQQFAGGLDIAAGGGANQGRRPVDLRGEVGG</sequence>
<evidence type="ECO:0000256" key="1">
    <source>
        <dbReference type="ARBA" id="ARBA00004651"/>
    </source>
</evidence>
<keyword evidence="6 8" id="KW-0472">Membrane</keyword>
<evidence type="ECO:0000256" key="7">
    <source>
        <dbReference type="SAM" id="MobiDB-lite"/>
    </source>
</evidence>
<feature type="transmembrane region" description="Helical" evidence="8">
    <location>
        <begin position="188"/>
        <end position="214"/>
    </location>
</feature>
<dbReference type="InterPro" id="IPR036640">
    <property type="entry name" value="ABC1_TM_sf"/>
</dbReference>
<comment type="caution">
    <text evidence="11">The sequence shown here is derived from an EMBL/GenBank/DDBJ whole genome shotgun (WGS) entry which is preliminary data.</text>
</comment>
<evidence type="ECO:0000256" key="3">
    <source>
        <dbReference type="ARBA" id="ARBA00022741"/>
    </source>
</evidence>
<feature type="transmembrane region" description="Helical" evidence="8">
    <location>
        <begin position="288"/>
        <end position="314"/>
    </location>
</feature>
<evidence type="ECO:0000259" key="10">
    <source>
        <dbReference type="PROSITE" id="PS50929"/>
    </source>
</evidence>
<dbReference type="InterPro" id="IPR003439">
    <property type="entry name" value="ABC_transporter-like_ATP-bd"/>
</dbReference>
<dbReference type="RefSeq" id="WP_196201684.1">
    <property type="nucleotide sequence ID" value="NZ_JADPUN010000145.1"/>
</dbReference>
<evidence type="ECO:0000256" key="4">
    <source>
        <dbReference type="ARBA" id="ARBA00022840"/>
    </source>
</evidence>
<evidence type="ECO:0000313" key="11">
    <source>
        <dbReference type="EMBL" id="MBF9130102.1"/>
    </source>
</evidence>
<feature type="transmembrane region" description="Helical" evidence="8">
    <location>
        <begin position="95"/>
        <end position="113"/>
    </location>
</feature>
<dbReference type="InterPro" id="IPR003593">
    <property type="entry name" value="AAA+_ATPase"/>
</dbReference>
<feature type="domain" description="ABC transmembrane type-1" evidence="10">
    <location>
        <begin position="175"/>
        <end position="335"/>
    </location>
</feature>
<evidence type="ECO:0000256" key="6">
    <source>
        <dbReference type="ARBA" id="ARBA00023136"/>
    </source>
</evidence>
<dbReference type="Gene3D" id="3.40.50.300">
    <property type="entry name" value="P-loop containing nucleotide triphosphate hydrolases"/>
    <property type="match status" value="1"/>
</dbReference>
<keyword evidence="4 11" id="KW-0067">ATP-binding</keyword>
<proteinExistence type="predicted"/>
<dbReference type="Pfam" id="PF00005">
    <property type="entry name" value="ABC_tran"/>
    <property type="match status" value="1"/>
</dbReference>
<organism evidence="11 12">
    <name type="scientific">Plantactinospora alkalitolerans</name>
    <dbReference type="NCBI Taxonomy" id="2789879"/>
    <lineage>
        <taxon>Bacteria</taxon>
        <taxon>Bacillati</taxon>
        <taxon>Actinomycetota</taxon>
        <taxon>Actinomycetes</taxon>
        <taxon>Micromonosporales</taxon>
        <taxon>Micromonosporaceae</taxon>
        <taxon>Plantactinospora</taxon>
    </lineage>
</organism>
<feature type="region of interest" description="Disordered" evidence="7">
    <location>
        <begin position="1"/>
        <end position="21"/>
    </location>
</feature>
<evidence type="ECO:0000256" key="5">
    <source>
        <dbReference type="ARBA" id="ARBA00022989"/>
    </source>
</evidence>
<dbReference type="PANTHER" id="PTHR24221:SF654">
    <property type="entry name" value="ATP-BINDING CASSETTE SUB-FAMILY B MEMBER 6"/>
    <property type="match status" value="1"/>
</dbReference>
<dbReference type="PROSITE" id="PS00211">
    <property type="entry name" value="ABC_TRANSPORTER_1"/>
    <property type="match status" value="1"/>
</dbReference>
<evidence type="ECO:0000259" key="9">
    <source>
        <dbReference type="PROSITE" id="PS50893"/>
    </source>
</evidence>
<keyword evidence="3" id="KW-0547">Nucleotide-binding</keyword>
<dbReference type="PROSITE" id="PS50929">
    <property type="entry name" value="ABC_TM1F"/>
    <property type="match status" value="1"/>
</dbReference>
<dbReference type="SUPFAM" id="SSF90123">
    <property type="entry name" value="ABC transporter transmembrane region"/>
    <property type="match status" value="1"/>
</dbReference>
<dbReference type="EMBL" id="JADPUN010000145">
    <property type="protein sequence ID" value="MBF9130102.1"/>
    <property type="molecule type" value="Genomic_DNA"/>
</dbReference>
<dbReference type="InterPro" id="IPR011527">
    <property type="entry name" value="ABC1_TM_dom"/>
</dbReference>
<keyword evidence="5 8" id="KW-1133">Transmembrane helix</keyword>
<dbReference type="SUPFAM" id="SSF52540">
    <property type="entry name" value="P-loop containing nucleoside triphosphate hydrolases"/>
    <property type="match status" value="1"/>
</dbReference>
<feature type="transmembrane region" description="Helical" evidence="8">
    <location>
        <begin position="50"/>
        <end position="83"/>
    </location>
</feature>
<dbReference type="Gene3D" id="1.20.1560.10">
    <property type="entry name" value="ABC transporter type 1, transmembrane domain"/>
    <property type="match status" value="1"/>
</dbReference>
<keyword evidence="12" id="KW-1185">Reference proteome</keyword>
<evidence type="ECO:0000256" key="2">
    <source>
        <dbReference type="ARBA" id="ARBA00022692"/>
    </source>
</evidence>
<dbReference type="GO" id="GO:0005524">
    <property type="term" value="F:ATP binding"/>
    <property type="evidence" value="ECO:0007669"/>
    <property type="project" value="UniProtKB-KW"/>
</dbReference>
<dbReference type="SMART" id="SM00382">
    <property type="entry name" value="AAA"/>
    <property type="match status" value="1"/>
</dbReference>
<dbReference type="PROSITE" id="PS50893">
    <property type="entry name" value="ABC_TRANSPORTER_2"/>
    <property type="match status" value="1"/>
</dbReference>
<dbReference type="InterPro" id="IPR017871">
    <property type="entry name" value="ABC_transporter-like_CS"/>
</dbReference>
<dbReference type="Proteomes" id="UP000638560">
    <property type="component" value="Unassembled WGS sequence"/>
</dbReference>
<keyword evidence="2 8" id="KW-0812">Transmembrane</keyword>
<reference evidence="11 12" key="1">
    <citation type="submission" date="2020-11" db="EMBL/GenBank/DDBJ databases">
        <title>A novel isolate from a Black sea contaminated sediment with potential to produce alkanes: Plantactinospora alkalitolerans sp. nov.</title>
        <authorList>
            <person name="Carro L."/>
            <person name="Veyisoglu A."/>
            <person name="Guven K."/>
            <person name="Schumann P."/>
            <person name="Klenk H.-P."/>
            <person name="Sahin N."/>
        </authorList>
    </citation>
    <scope>NUCLEOTIDE SEQUENCE [LARGE SCALE GENOMIC DNA]</scope>
    <source>
        <strain evidence="11 12">S1510</strain>
    </source>
</reference>
<evidence type="ECO:0000256" key="8">
    <source>
        <dbReference type="SAM" id="Phobius"/>
    </source>
</evidence>
<dbReference type="InterPro" id="IPR027417">
    <property type="entry name" value="P-loop_NTPase"/>
</dbReference>